<dbReference type="SUPFAM" id="SSF143422">
    <property type="entry name" value="Transposase IS200-like"/>
    <property type="match status" value="1"/>
</dbReference>
<organism evidence="2 3">
    <name type="scientific">candidate division WWE3 bacterium CG_4_9_14_0_2_um_filter_35_11</name>
    <dbReference type="NCBI Taxonomy" id="1975077"/>
    <lineage>
        <taxon>Bacteria</taxon>
        <taxon>Katanobacteria</taxon>
    </lineage>
</organism>
<dbReference type="SMART" id="SM01321">
    <property type="entry name" value="Y1_Tnp"/>
    <property type="match status" value="1"/>
</dbReference>
<name>A0A2M8EM44_UNCKA</name>
<dbReference type="GO" id="GO:0003677">
    <property type="term" value="F:DNA binding"/>
    <property type="evidence" value="ECO:0007669"/>
    <property type="project" value="InterPro"/>
</dbReference>
<dbReference type="PANTHER" id="PTHR34322">
    <property type="entry name" value="TRANSPOSASE, Y1_TNP DOMAIN-CONTAINING"/>
    <property type="match status" value="1"/>
</dbReference>
<protein>
    <recommendedName>
        <fullName evidence="1">Transposase IS200-like domain-containing protein</fullName>
    </recommendedName>
</protein>
<evidence type="ECO:0000313" key="2">
    <source>
        <dbReference type="EMBL" id="PJC23799.1"/>
    </source>
</evidence>
<dbReference type="PANTHER" id="PTHR34322:SF2">
    <property type="entry name" value="TRANSPOSASE IS200-LIKE DOMAIN-CONTAINING PROTEIN"/>
    <property type="match status" value="1"/>
</dbReference>
<feature type="domain" description="Transposase IS200-like" evidence="1">
    <location>
        <begin position="11"/>
        <end position="151"/>
    </location>
</feature>
<dbReference type="Gene3D" id="3.30.70.1290">
    <property type="entry name" value="Transposase IS200-like"/>
    <property type="match status" value="1"/>
</dbReference>
<dbReference type="Proteomes" id="UP000229756">
    <property type="component" value="Unassembled WGS sequence"/>
</dbReference>
<dbReference type="GO" id="GO:0006313">
    <property type="term" value="P:DNA transposition"/>
    <property type="evidence" value="ECO:0007669"/>
    <property type="project" value="InterPro"/>
</dbReference>
<dbReference type="InterPro" id="IPR036515">
    <property type="entry name" value="Transposase_17_sf"/>
</dbReference>
<evidence type="ECO:0000313" key="3">
    <source>
        <dbReference type="Proteomes" id="UP000229756"/>
    </source>
</evidence>
<dbReference type="EMBL" id="PFSJ01000010">
    <property type="protein sequence ID" value="PJC23799.1"/>
    <property type="molecule type" value="Genomic_DNA"/>
</dbReference>
<reference evidence="3" key="1">
    <citation type="submission" date="2017-09" db="EMBL/GenBank/DDBJ databases">
        <title>Depth-based differentiation of microbial function through sediment-hosted aquifers and enrichment of novel symbionts in the deep terrestrial subsurface.</title>
        <authorList>
            <person name="Probst A.J."/>
            <person name="Ladd B."/>
            <person name="Jarett J.K."/>
            <person name="Geller-Mcgrath D.E."/>
            <person name="Sieber C.M.K."/>
            <person name="Emerson J.B."/>
            <person name="Anantharaman K."/>
            <person name="Thomas B.C."/>
            <person name="Malmstrom R."/>
            <person name="Stieglmeier M."/>
            <person name="Klingl A."/>
            <person name="Woyke T."/>
            <person name="Ryan C.M."/>
            <person name="Banfield J.F."/>
        </authorList>
    </citation>
    <scope>NUCLEOTIDE SEQUENCE [LARGE SCALE GENOMIC DNA]</scope>
</reference>
<gene>
    <name evidence="2" type="ORF">CO058_01305</name>
</gene>
<sequence>MPTKNKQKILVEGGVYHAFNRGYNKKKVFRSMEDFYTFRYLLRKYLEPGFKIKRKIFISGVEFVDFVTPSYLYEEVEVFAYCLMPNHFHLLIKQKTKKGMSKLMNRVLASYSRYFSQKYNIVGSAWQGTYKAVKIESEKQFTRVFAYIHENPAELGVDIDEYMFSSSKLYSKGVTWDDKWIKRVAL</sequence>
<proteinExistence type="predicted"/>
<dbReference type="GO" id="GO:0004803">
    <property type="term" value="F:transposase activity"/>
    <property type="evidence" value="ECO:0007669"/>
    <property type="project" value="InterPro"/>
</dbReference>
<comment type="caution">
    <text evidence="2">The sequence shown here is derived from an EMBL/GenBank/DDBJ whole genome shotgun (WGS) entry which is preliminary data.</text>
</comment>
<dbReference type="InterPro" id="IPR002686">
    <property type="entry name" value="Transposase_17"/>
</dbReference>
<dbReference type="AlphaFoldDB" id="A0A2M8EM44"/>
<dbReference type="Pfam" id="PF01797">
    <property type="entry name" value="Y1_Tnp"/>
    <property type="match status" value="1"/>
</dbReference>
<accession>A0A2M8EM44</accession>
<evidence type="ECO:0000259" key="1">
    <source>
        <dbReference type="SMART" id="SM01321"/>
    </source>
</evidence>